<keyword evidence="1" id="KW-0677">Repeat</keyword>
<dbReference type="PROSITE" id="PS50222">
    <property type="entry name" value="EF_HAND_2"/>
    <property type="match status" value="2"/>
</dbReference>
<dbReference type="SUPFAM" id="SSF47473">
    <property type="entry name" value="EF-hand"/>
    <property type="match status" value="1"/>
</dbReference>
<protein>
    <recommendedName>
        <fullName evidence="3">EF-hand domain-containing protein</fullName>
    </recommendedName>
</protein>
<evidence type="ECO:0000256" key="1">
    <source>
        <dbReference type="ARBA" id="ARBA00022737"/>
    </source>
</evidence>
<dbReference type="Gene3D" id="1.10.238.10">
    <property type="entry name" value="EF-hand"/>
    <property type="match status" value="1"/>
</dbReference>
<dbReference type="EMBL" id="BAABUK010000051">
    <property type="protein sequence ID" value="GAA5817796.1"/>
    <property type="molecule type" value="Genomic_DNA"/>
</dbReference>
<accession>A0ABP9ZF99</accession>
<comment type="caution">
    <text evidence="4">The sequence shown here is derived from an EMBL/GenBank/DDBJ whole genome shotgun (WGS) entry which is preliminary data.</text>
</comment>
<feature type="domain" description="EF-hand" evidence="3">
    <location>
        <begin position="110"/>
        <end position="145"/>
    </location>
</feature>
<keyword evidence="2" id="KW-0106">Calcium</keyword>
<dbReference type="InterPro" id="IPR050230">
    <property type="entry name" value="CALM/Myosin/TropC-like"/>
</dbReference>
<dbReference type="Proteomes" id="UP001473302">
    <property type="component" value="Unassembled WGS sequence"/>
</dbReference>
<dbReference type="InterPro" id="IPR011992">
    <property type="entry name" value="EF-hand-dom_pair"/>
</dbReference>
<gene>
    <name evidence="4" type="ORF">MFLAVUS_011352</name>
</gene>
<organism evidence="4 5">
    <name type="scientific">Mucor flavus</name>
    <dbReference type="NCBI Taxonomy" id="439312"/>
    <lineage>
        <taxon>Eukaryota</taxon>
        <taxon>Fungi</taxon>
        <taxon>Fungi incertae sedis</taxon>
        <taxon>Mucoromycota</taxon>
        <taxon>Mucoromycotina</taxon>
        <taxon>Mucoromycetes</taxon>
        <taxon>Mucorales</taxon>
        <taxon>Mucorineae</taxon>
        <taxon>Mucoraceae</taxon>
        <taxon>Mucor</taxon>
    </lineage>
</organism>
<keyword evidence="5" id="KW-1185">Reference proteome</keyword>
<name>A0ABP9ZF99_9FUNG</name>
<proteinExistence type="predicted"/>
<dbReference type="Pfam" id="PF13833">
    <property type="entry name" value="EF-hand_8"/>
    <property type="match status" value="1"/>
</dbReference>
<dbReference type="InterPro" id="IPR018247">
    <property type="entry name" value="EF_Hand_1_Ca_BS"/>
</dbReference>
<evidence type="ECO:0000313" key="5">
    <source>
        <dbReference type="Proteomes" id="UP001473302"/>
    </source>
</evidence>
<dbReference type="PANTHER" id="PTHR23048">
    <property type="entry name" value="MYOSIN LIGHT CHAIN 1, 3"/>
    <property type="match status" value="1"/>
</dbReference>
<reference evidence="4 5" key="1">
    <citation type="submission" date="2024-04" db="EMBL/GenBank/DDBJ databases">
        <title>genome sequences of Mucor flavus KT1a and Helicostylum pulchrum KT1b strains isolated from the surface of a dry-aged beef.</title>
        <authorList>
            <person name="Toyotome T."/>
            <person name="Hosono M."/>
            <person name="Torimaru M."/>
            <person name="Fukuda K."/>
            <person name="Mikami N."/>
        </authorList>
    </citation>
    <scope>NUCLEOTIDE SEQUENCE [LARGE SCALE GENOMIC DNA]</scope>
    <source>
        <strain evidence="4 5">KT1a</strain>
    </source>
</reference>
<dbReference type="PROSITE" id="PS00018">
    <property type="entry name" value="EF_HAND_1"/>
    <property type="match status" value="2"/>
</dbReference>
<dbReference type="PANTHER" id="PTHR23048:SF0">
    <property type="entry name" value="CALMODULIN LIKE 3"/>
    <property type="match status" value="1"/>
</dbReference>
<sequence length="186" mass="20351">MPCRIPRSCLVYLEQVLKGEERKAFIWSEVVQSGSSLTEAEITHLKGKFETITSGNGMSAADLKEIYRVAQVKVTDAQIEAQISAVDSTGQGSVDFHDFLSVMNKQCNVDAEEGVTKIFNLLDTDNDGQIDGEDLKRGVALFGNSVTAQDVEEMIASADVDGDGLINYEEFLKVMTPCKVNGHHVF</sequence>
<dbReference type="CDD" id="cd00051">
    <property type="entry name" value="EFh"/>
    <property type="match status" value="1"/>
</dbReference>
<dbReference type="Pfam" id="PF13499">
    <property type="entry name" value="EF-hand_7"/>
    <property type="match status" value="1"/>
</dbReference>
<feature type="domain" description="EF-hand" evidence="3">
    <location>
        <begin position="146"/>
        <end position="181"/>
    </location>
</feature>
<dbReference type="SMART" id="SM00054">
    <property type="entry name" value="EFh"/>
    <property type="match status" value="3"/>
</dbReference>
<evidence type="ECO:0000259" key="3">
    <source>
        <dbReference type="PROSITE" id="PS50222"/>
    </source>
</evidence>
<evidence type="ECO:0000256" key="2">
    <source>
        <dbReference type="ARBA" id="ARBA00022837"/>
    </source>
</evidence>
<evidence type="ECO:0000313" key="4">
    <source>
        <dbReference type="EMBL" id="GAA5817796.1"/>
    </source>
</evidence>
<dbReference type="InterPro" id="IPR002048">
    <property type="entry name" value="EF_hand_dom"/>
</dbReference>